<feature type="region of interest" description="Disordered" evidence="1">
    <location>
        <begin position="1"/>
        <end position="20"/>
    </location>
</feature>
<proteinExistence type="predicted"/>
<dbReference type="Proteomes" id="UP001212997">
    <property type="component" value="Unassembled WGS sequence"/>
</dbReference>
<evidence type="ECO:0000256" key="1">
    <source>
        <dbReference type="SAM" id="MobiDB-lite"/>
    </source>
</evidence>
<comment type="caution">
    <text evidence="2">The sequence shown here is derived from an EMBL/GenBank/DDBJ whole genome shotgun (WGS) entry which is preliminary data.</text>
</comment>
<accession>A0AAD5V8T2</accession>
<gene>
    <name evidence="2" type="ORF">NLI96_g3531</name>
</gene>
<dbReference type="EMBL" id="JANAWD010000092">
    <property type="protein sequence ID" value="KAJ3487440.1"/>
    <property type="molecule type" value="Genomic_DNA"/>
</dbReference>
<protein>
    <recommendedName>
        <fullName evidence="4">BTB domain-containing protein</fullName>
    </recommendedName>
</protein>
<keyword evidence="3" id="KW-1185">Reference proteome</keyword>
<name>A0AAD5V8T2_9APHY</name>
<feature type="compositionally biased region" description="Acidic residues" evidence="1">
    <location>
        <begin position="1"/>
        <end position="10"/>
    </location>
</feature>
<evidence type="ECO:0008006" key="4">
    <source>
        <dbReference type="Google" id="ProtNLM"/>
    </source>
</evidence>
<evidence type="ECO:0000313" key="2">
    <source>
        <dbReference type="EMBL" id="KAJ3487440.1"/>
    </source>
</evidence>
<evidence type="ECO:0000313" key="3">
    <source>
        <dbReference type="Proteomes" id="UP001212997"/>
    </source>
</evidence>
<dbReference type="AlphaFoldDB" id="A0AAD5V8T2"/>
<reference evidence="2" key="1">
    <citation type="submission" date="2022-07" db="EMBL/GenBank/DDBJ databases">
        <title>Genome Sequence of Physisporinus lineatus.</title>
        <authorList>
            <person name="Buettner E."/>
        </authorList>
    </citation>
    <scope>NUCLEOTIDE SEQUENCE</scope>
    <source>
        <strain evidence="2">VT162</strain>
    </source>
</reference>
<feature type="compositionally biased region" description="Polar residues" evidence="1">
    <location>
        <begin position="11"/>
        <end position="20"/>
    </location>
</feature>
<sequence>MDPIVGEDSEFSSNGFTSPQVSEAEVGTPLRHSDMCFEDGNIVILAGQIYFLLHQGVICRHSQILHQAISGIQTSSNMKSIEGRPVLSLPYAAQDLSYFWRALYGLPVSPNGEDAYVMEFALLKLSTVYEVTYLRTQVLNRLTITWPITLAQWEIRELVPSVGYPPPPGRPHPILVVALSREVDAPELLPSAFYDLSRYLPSQLASDHLDLRSNVVHRLSLDDLYKVFRGKEQAARYLSTFVVNELEGRMPSKCCQNRHELHPFRKRGCQAAFEAVTLSVLRDCNGMMLGHGNSDPLYTLADSLLMQTKDDAPGIENAATHRACESCRLEYGSVVKAVREEFWRRIPEWFELDVENWG</sequence>
<organism evidence="2 3">
    <name type="scientific">Meripilus lineatus</name>
    <dbReference type="NCBI Taxonomy" id="2056292"/>
    <lineage>
        <taxon>Eukaryota</taxon>
        <taxon>Fungi</taxon>
        <taxon>Dikarya</taxon>
        <taxon>Basidiomycota</taxon>
        <taxon>Agaricomycotina</taxon>
        <taxon>Agaricomycetes</taxon>
        <taxon>Polyporales</taxon>
        <taxon>Meripilaceae</taxon>
        <taxon>Meripilus</taxon>
    </lineage>
</organism>